<name>A0A4R1XQ91_ACICA</name>
<feature type="compositionally biased region" description="Polar residues" evidence="1">
    <location>
        <begin position="452"/>
        <end position="471"/>
    </location>
</feature>
<dbReference type="AlphaFoldDB" id="A0A4R1XQ91"/>
<dbReference type="InterPro" id="IPR024787">
    <property type="entry name" value="EcsC"/>
</dbReference>
<feature type="compositionally biased region" description="Basic and acidic residues" evidence="1">
    <location>
        <begin position="528"/>
        <end position="540"/>
    </location>
</feature>
<dbReference type="EMBL" id="SLVJ01000027">
    <property type="protein sequence ID" value="TCM61803.1"/>
    <property type="molecule type" value="Genomic_DNA"/>
</dbReference>
<keyword evidence="3" id="KW-1185">Reference proteome</keyword>
<dbReference type="OrthoDB" id="5568290at2"/>
<feature type="region of interest" description="Disordered" evidence="1">
    <location>
        <begin position="400"/>
        <end position="540"/>
    </location>
</feature>
<sequence>MPKSQRSTGLIATTFQLAKKMGSTGLEMLNHVAPNTVGKMTHSPDPEQVIQGQAKERTTAQPLDQQQVPNTASATQLGSSSSASYVDGKKHYDRPQQMLREHLPKVSSQVFGRHYQRVNHITSFVSPEFNDKVSDYVFDRLNDVVAQFSSSSAVLKEVGAKDLAELAKDPARSGRITQALANQNKVMAAAQGGISGISGLLGAALDVPFSIALALRGIYQTGHAYGFELNTEDHLVVEFIFKQIDLSSVAEKQAVLAAIRAFSQMLKNQDMQQLQQLLGSSNNSDYLHKYLLNAEGEMKWAWMRHIPQTSFLANFTPLASLGVGASYSYKLVDEATSHAQRVFSQARLYLNQHPDVDIDALSAFEQSQQQENQAEGAQAKDTQALLEVCMTDEAGTEKKADLVKNETVESVPVENNSLENAPKPEVDPKLETQVTIENVQQSGSTAPVEPVSTDSPATRTSASKDNSVNKNVTAPTTAESATAVTSAAKPRQRTAKKTSAAVEQSAKSTTKSVKTPRSRSKTTAPDANKNEQIDTENNKK</sequence>
<organism evidence="2 3">
    <name type="scientific">Acinetobacter calcoaceticus</name>
    <dbReference type="NCBI Taxonomy" id="471"/>
    <lineage>
        <taxon>Bacteria</taxon>
        <taxon>Pseudomonadati</taxon>
        <taxon>Pseudomonadota</taxon>
        <taxon>Gammaproteobacteria</taxon>
        <taxon>Moraxellales</taxon>
        <taxon>Moraxellaceae</taxon>
        <taxon>Acinetobacter</taxon>
        <taxon>Acinetobacter calcoaceticus/baumannii complex</taxon>
    </lineage>
</organism>
<protein>
    <submittedName>
        <fullName evidence="2">EcsC family protein</fullName>
    </submittedName>
</protein>
<feature type="compositionally biased region" description="Low complexity" evidence="1">
    <location>
        <begin position="72"/>
        <end position="84"/>
    </location>
</feature>
<dbReference type="Proteomes" id="UP000294963">
    <property type="component" value="Unassembled WGS sequence"/>
</dbReference>
<gene>
    <name evidence="2" type="ORF">EC844_12721</name>
</gene>
<dbReference type="PANTHER" id="PTHR41260">
    <property type="entry name" value="PROTEIN ECSC"/>
    <property type="match status" value="1"/>
</dbReference>
<proteinExistence type="predicted"/>
<evidence type="ECO:0000313" key="3">
    <source>
        <dbReference type="Proteomes" id="UP000294963"/>
    </source>
</evidence>
<feature type="compositionally biased region" description="Polar residues" evidence="1">
    <location>
        <begin position="59"/>
        <end position="71"/>
    </location>
</feature>
<feature type="compositionally biased region" description="Polar residues" evidence="1">
    <location>
        <begin position="501"/>
        <end position="513"/>
    </location>
</feature>
<accession>A0A4R1XQ91</accession>
<dbReference type="PANTHER" id="PTHR41260:SF1">
    <property type="entry name" value="PROTEIN ECSC"/>
    <property type="match status" value="1"/>
</dbReference>
<feature type="region of interest" description="Disordered" evidence="1">
    <location>
        <begin position="57"/>
        <end position="88"/>
    </location>
</feature>
<reference evidence="2 3" key="1">
    <citation type="submission" date="2019-03" db="EMBL/GenBank/DDBJ databases">
        <title>Genomic analyses of the natural microbiome of Caenorhabditis elegans.</title>
        <authorList>
            <person name="Samuel B."/>
        </authorList>
    </citation>
    <scope>NUCLEOTIDE SEQUENCE [LARGE SCALE GENOMIC DNA]</scope>
    <source>
        <strain evidence="2 3">JUb89</strain>
    </source>
</reference>
<feature type="compositionally biased region" description="Low complexity" evidence="1">
    <location>
        <begin position="472"/>
        <end position="488"/>
    </location>
</feature>
<evidence type="ECO:0000313" key="2">
    <source>
        <dbReference type="EMBL" id="TCM61803.1"/>
    </source>
</evidence>
<dbReference type="Pfam" id="PF12787">
    <property type="entry name" value="EcsC"/>
    <property type="match status" value="1"/>
</dbReference>
<evidence type="ECO:0000256" key="1">
    <source>
        <dbReference type="SAM" id="MobiDB-lite"/>
    </source>
</evidence>
<comment type="caution">
    <text evidence="2">The sequence shown here is derived from an EMBL/GenBank/DDBJ whole genome shotgun (WGS) entry which is preliminary data.</text>
</comment>
<feature type="compositionally biased region" description="Polar residues" evidence="1">
    <location>
        <begin position="432"/>
        <end position="445"/>
    </location>
</feature>